<evidence type="ECO:0000313" key="13">
    <source>
        <dbReference type="EMBL" id="QJG67207.1"/>
    </source>
</evidence>
<keyword evidence="4 8" id="KW-0808">Transferase</keyword>
<evidence type="ECO:0000256" key="7">
    <source>
        <dbReference type="ARBA" id="ARBA00022840"/>
    </source>
</evidence>
<feature type="active site" description="Proton acceptor" evidence="8 9">
    <location>
        <position position="89"/>
    </location>
</feature>
<dbReference type="EC" id="2.7.1.21" evidence="2 8"/>
<dbReference type="PIRSF" id="PIRSF035805">
    <property type="entry name" value="TK_cell"/>
    <property type="match status" value="1"/>
</dbReference>
<name>A0A858U6X9_9MOLU</name>
<protein>
    <recommendedName>
        <fullName evidence="2 8">Thymidine kinase</fullName>
        <ecNumber evidence="2 8">2.7.1.21</ecNumber>
    </recommendedName>
</protein>
<keyword evidence="8" id="KW-0479">Metal-binding</keyword>
<dbReference type="SUPFAM" id="SSF57716">
    <property type="entry name" value="Glucocorticoid receptor-like (DNA-binding domain)"/>
    <property type="match status" value="1"/>
</dbReference>
<feature type="binding site" evidence="10">
    <location>
        <position position="173"/>
    </location>
    <ligand>
        <name>substrate</name>
    </ligand>
</feature>
<evidence type="ECO:0000256" key="5">
    <source>
        <dbReference type="ARBA" id="ARBA00022741"/>
    </source>
</evidence>
<sequence>MYRKYSEGIIEVITGPMFSGKSEELLKRIRTLEYANYNIIVIKPSFDTRFSKTKIVSRAGTEHDTHAIDDINSIYSLINEDTDAIIIDEAHFFNDKIIDIVDDLANKGFLVIVSGLDTDYKRRPFRIMADIMSIAERVTKLWAVCVKCKNIASCTYRTSKEDQTLVLDDTNNYEARCRKCHNANK</sequence>
<comment type="subunit">
    <text evidence="8">Homotetramer.</text>
</comment>
<evidence type="ECO:0000256" key="3">
    <source>
        <dbReference type="ARBA" id="ARBA00022634"/>
    </source>
</evidence>
<feature type="binding site" evidence="8">
    <location>
        <begin position="88"/>
        <end position="91"/>
    </location>
    <ligand>
        <name>ATP</name>
        <dbReference type="ChEBI" id="CHEBI:30616"/>
    </ligand>
</feature>
<evidence type="ECO:0000313" key="14">
    <source>
        <dbReference type="Proteomes" id="UP000501060"/>
    </source>
</evidence>
<evidence type="ECO:0000256" key="4">
    <source>
        <dbReference type="ARBA" id="ARBA00022679"/>
    </source>
</evidence>
<feature type="binding site" evidence="8">
    <location>
        <position position="180"/>
    </location>
    <ligand>
        <name>Zn(2+)</name>
        <dbReference type="ChEBI" id="CHEBI:29105"/>
    </ligand>
</feature>
<comment type="catalytic activity">
    <reaction evidence="8 11">
        <text>thymidine + ATP = dTMP + ADP + H(+)</text>
        <dbReference type="Rhea" id="RHEA:19129"/>
        <dbReference type="ChEBI" id="CHEBI:15378"/>
        <dbReference type="ChEBI" id="CHEBI:17748"/>
        <dbReference type="ChEBI" id="CHEBI:30616"/>
        <dbReference type="ChEBI" id="CHEBI:63528"/>
        <dbReference type="ChEBI" id="CHEBI:456216"/>
        <dbReference type="EC" id="2.7.1.21"/>
    </reaction>
</comment>
<reference evidence="13 14" key="1">
    <citation type="submission" date="2020-04" db="EMBL/GenBank/DDBJ databases">
        <title>Novel Mycoplasma species detected in Phocoena phocoena (harbor porpoise) from the USA.</title>
        <authorList>
            <person name="Volokhov D.V."/>
        </authorList>
    </citation>
    <scope>NUCLEOTIDE SEQUENCE [LARGE SCALE GENOMIC DNA]</scope>
    <source>
        <strain evidence="13 14">Phocoena C-264-GEN</strain>
    </source>
</reference>
<evidence type="ECO:0000256" key="10">
    <source>
        <dbReference type="PIRSR" id="PIRSR035805-2"/>
    </source>
</evidence>
<dbReference type="Pfam" id="PF00265">
    <property type="entry name" value="TK"/>
    <property type="match status" value="1"/>
</dbReference>
<comment type="subcellular location">
    <subcellularLocation>
        <location evidence="8">Cytoplasm</location>
    </subcellularLocation>
</comment>
<gene>
    <name evidence="8" type="primary">tdk</name>
    <name evidence="13" type="ORF">HGG69_02745</name>
</gene>
<dbReference type="KEGG" id="mphe:HGG69_02745"/>
<evidence type="ECO:0000256" key="12">
    <source>
        <dbReference type="RuleBase" id="RU004165"/>
    </source>
</evidence>
<keyword evidence="3 8" id="KW-0237">DNA synthesis</keyword>
<feature type="binding site" evidence="8">
    <location>
        <begin position="15"/>
        <end position="22"/>
    </location>
    <ligand>
        <name>ATP</name>
        <dbReference type="ChEBI" id="CHEBI:30616"/>
    </ligand>
</feature>
<dbReference type="RefSeq" id="WP_169605256.1">
    <property type="nucleotide sequence ID" value="NZ_CP051481.1"/>
</dbReference>
<evidence type="ECO:0000256" key="11">
    <source>
        <dbReference type="RuleBase" id="RU000544"/>
    </source>
</evidence>
<accession>A0A858U6X9</accession>
<keyword evidence="7 8" id="KW-0067">ATP-binding</keyword>
<dbReference type="AlphaFoldDB" id="A0A858U6X9"/>
<feature type="binding site" evidence="8">
    <location>
        <position position="148"/>
    </location>
    <ligand>
        <name>Zn(2+)</name>
        <dbReference type="ChEBI" id="CHEBI:29105"/>
    </ligand>
</feature>
<evidence type="ECO:0000256" key="6">
    <source>
        <dbReference type="ARBA" id="ARBA00022777"/>
    </source>
</evidence>
<evidence type="ECO:0000256" key="9">
    <source>
        <dbReference type="PIRSR" id="PIRSR035805-1"/>
    </source>
</evidence>
<comment type="similarity">
    <text evidence="1 8 12">Belongs to the thymidine kinase family.</text>
</comment>
<evidence type="ECO:0000256" key="2">
    <source>
        <dbReference type="ARBA" id="ARBA00012118"/>
    </source>
</evidence>
<dbReference type="PANTHER" id="PTHR11441:SF0">
    <property type="entry name" value="THYMIDINE KINASE, CYTOSOLIC"/>
    <property type="match status" value="1"/>
</dbReference>
<dbReference type="GO" id="GO:0005829">
    <property type="term" value="C:cytosol"/>
    <property type="evidence" value="ECO:0007669"/>
    <property type="project" value="TreeGrafter"/>
</dbReference>
<keyword evidence="5 8" id="KW-0547">Nucleotide-binding</keyword>
<dbReference type="GO" id="GO:0005524">
    <property type="term" value="F:ATP binding"/>
    <property type="evidence" value="ECO:0007669"/>
    <property type="project" value="UniProtKB-UniRule"/>
</dbReference>
<dbReference type="EMBL" id="CP051481">
    <property type="protein sequence ID" value="QJG67207.1"/>
    <property type="molecule type" value="Genomic_DNA"/>
</dbReference>
<dbReference type="InterPro" id="IPR027417">
    <property type="entry name" value="P-loop_NTPase"/>
</dbReference>
<keyword evidence="6 8" id="KW-0418">Kinase</keyword>
<keyword evidence="14" id="KW-1185">Reference proteome</keyword>
<evidence type="ECO:0000256" key="8">
    <source>
        <dbReference type="HAMAP-Rule" id="MF_00124"/>
    </source>
</evidence>
<dbReference type="GO" id="GO:0004797">
    <property type="term" value="F:thymidine kinase activity"/>
    <property type="evidence" value="ECO:0007669"/>
    <property type="project" value="UniProtKB-UniRule"/>
</dbReference>
<dbReference type="NCBIfam" id="NF003296">
    <property type="entry name" value="PRK04296.1-1"/>
    <property type="match status" value="1"/>
</dbReference>
<dbReference type="PANTHER" id="PTHR11441">
    <property type="entry name" value="THYMIDINE KINASE"/>
    <property type="match status" value="1"/>
</dbReference>
<dbReference type="Gene3D" id="3.40.50.300">
    <property type="entry name" value="P-loop containing nucleotide triphosphate hydrolases"/>
    <property type="match status" value="1"/>
</dbReference>
<keyword evidence="8" id="KW-0963">Cytoplasm</keyword>
<dbReference type="Gene3D" id="3.30.60.20">
    <property type="match status" value="1"/>
</dbReference>
<proteinExistence type="inferred from homology"/>
<evidence type="ECO:0000256" key="1">
    <source>
        <dbReference type="ARBA" id="ARBA00007587"/>
    </source>
</evidence>
<dbReference type="Proteomes" id="UP000501060">
    <property type="component" value="Chromosome"/>
</dbReference>
<dbReference type="SUPFAM" id="SSF52540">
    <property type="entry name" value="P-loop containing nucleoside triphosphate hydrolases"/>
    <property type="match status" value="1"/>
</dbReference>
<dbReference type="GO" id="GO:0008270">
    <property type="term" value="F:zinc ion binding"/>
    <property type="evidence" value="ECO:0007669"/>
    <property type="project" value="UniProtKB-UniRule"/>
</dbReference>
<dbReference type="GO" id="GO:0046104">
    <property type="term" value="P:thymidine metabolic process"/>
    <property type="evidence" value="ECO:0007669"/>
    <property type="project" value="TreeGrafter"/>
</dbReference>
<organism evidence="13 14">
    <name type="scientific">Mycoplasma phocoenae</name>
    <dbReference type="NCBI Taxonomy" id="754517"/>
    <lineage>
        <taxon>Bacteria</taxon>
        <taxon>Bacillati</taxon>
        <taxon>Mycoplasmatota</taxon>
        <taxon>Mollicutes</taxon>
        <taxon>Mycoplasmataceae</taxon>
        <taxon>Mycoplasma</taxon>
    </lineage>
</organism>
<dbReference type="HAMAP" id="MF_00124">
    <property type="entry name" value="Thymidine_kinase"/>
    <property type="match status" value="1"/>
</dbReference>
<dbReference type="InterPro" id="IPR001267">
    <property type="entry name" value="Thymidine_kinase"/>
</dbReference>
<keyword evidence="8" id="KW-0862">Zinc</keyword>
<feature type="binding site" evidence="8">
    <location>
        <position position="177"/>
    </location>
    <ligand>
        <name>Zn(2+)</name>
        <dbReference type="ChEBI" id="CHEBI:29105"/>
    </ligand>
</feature>
<dbReference type="GO" id="GO:0071897">
    <property type="term" value="P:DNA biosynthetic process"/>
    <property type="evidence" value="ECO:0007669"/>
    <property type="project" value="UniProtKB-KW"/>
</dbReference>
<feature type="binding site" evidence="8">
    <location>
        <position position="145"/>
    </location>
    <ligand>
        <name>Zn(2+)</name>
        <dbReference type="ChEBI" id="CHEBI:29105"/>
    </ligand>
</feature>